<name>A0A2P7Z6D1_9PEZI</name>
<proteinExistence type="predicted"/>
<dbReference type="Proteomes" id="UP000243723">
    <property type="component" value="Unassembled WGS sequence"/>
</dbReference>
<evidence type="ECO:0000313" key="1">
    <source>
        <dbReference type="EMBL" id="PSK43755.1"/>
    </source>
</evidence>
<dbReference type="AlphaFoldDB" id="A0A2P7Z6D1"/>
<evidence type="ECO:0000313" key="2">
    <source>
        <dbReference type="Proteomes" id="UP000243723"/>
    </source>
</evidence>
<dbReference type="EMBL" id="NHZQ01000305">
    <property type="protein sequence ID" value="PSK43755.1"/>
    <property type="molecule type" value="Genomic_DNA"/>
</dbReference>
<protein>
    <submittedName>
        <fullName evidence="1">Uncharacterized protein</fullName>
    </submittedName>
</protein>
<reference evidence="1 2" key="1">
    <citation type="submission" date="2017-05" db="EMBL/GenBank/DDBJ databases">
        <title>Draft genome sequence of Elsinoe australis.</title>
        <authorList>
            <person name="Cheng Q."/>
        </authorList>
    </citation>
    <scope>NUCLEOTIDE SEQUENCE [LARGE SCALE GENOMIC DNA]</scope>
    <source>
        <strain evidence="1 2">NL1</strain>
    </source>
</reference>
<dbReference type="OrthoDB" id="6499973at2759"/>
<sequence length="160" mass="18393">MAVSGIAPFLLKLTHENWIYDYRALIGGSTIIRTDCADDAKFYNALWKIRRFVEFWIDNEARMTTISIERLITSNLWPLDWPSQASKRLNDEFLGRFIKDGVDNRDRLDGASIPQICQLLKEWAKARWHTEPKYSSSGGPRLKSAVLLDTEAIEHLNGLP</sequence>
<organism evidence="1 2">
    <name type="scientific">Elsinoe australis</name>
    <dbReference type="NCBI Taxonomy" id="40998"/>
    <lineage>
        <taxon>Eukaryota</taxon>
        <taxon>Fungi</taxon>
        <taxon>Dikarya</taxon>
        <taxon>Ascomycota</taxon>
        <taxon>Pezizomycotina</taxon>
        <taxon>Dothideomycetes</taxon>
        <taxon>Dothideomycetidae</taxon>
        <taxon>Myriangiales</taxon>
        <taxon>Elsinoaceae</taxon>
        <taxon>Elsinoe</taxon>
    </lineage>
</organism>
<accession>A0A2P7Z6D1</accession>
<comment type="caution">
    <text evidence="1">The sequence shown here is derived from an EMBL/GenBank/DDBJ whole genome shotgun (WGS) entry which is preliminary data.</text>
</comment>
<gene>
    <name evidence="1" type="ORF">B9Z65_7269</name>
</gene>
<keyword evidence="2" id="KW-1185">Reference proteome</keyword>